<dbReference type="AlphaFoldDB" id="A0A1S1PBB0"/>
<dbReference type="Pfam" id="PF08808">
    <property type="entry name" value="RES"/>
    <property type="match status" value="1"/>
</dbReference>
<comment type="caution">
    <text evidence="3">The sequence shown here is derived from an EMBL/GenBank/DDBJ whole genome shotgun (WGS) entry which is preliminary data.</text>
</comment>
<feature type="compositionally biased region" description="Basic and acidic residues" evidence="1">
    <location>
        <begin position="22"/>
        <end position="34"/>
    </location>
</feature>
<evidence type="ECO:0000313" key="4">
    <source>
        <dbReference type="Proteomes" id="UP000180215"/>
    </source>
</evidence>
<proteinExistence type="predicted"/>
<evidence type="ECO:0000313" key="3">
    <source>
        <dbReference type="EMBL" id="OHV17224.1"/>
    </source>
</evidence>
<accession>A0A1S1PBB0</accession>
<organism evidence="3 4">
    <name type="scientific">Methylorubrum extorquens</name>
    <name type="common">Methylobacterium dichloromethanicum</name>
    <name type="synonym">Methylobacterium extorquens</name>
    <dbReference type="NCBI Taxonomy" id="408"/>
    <lineage>
        <taxon>Bacteria</taxon>
        <taxon>Pseudomonadati</taxon>
        <taxon>Pseudomonadota</taxon>
        <taxon>Alphaproteobacteria</taxon>
        <taxon>Hyphomicrobiales</taxon>
        <taxon>Methylobacteriaceae</taxon>
        <taxon>Methylorubrum</taxon>
    </lineage>
</organism>
<name>A0A1S1PBB0_METEX</name>
<protein>
    <recommendedName>
        <fullName evidence="2">RES domain-containing protein</fullName>
    </recommendedName>
</protein>
<gene>
    <name evidence="3" type="ORF">BK022_06995</name>
</gene>
<reference evidence="3 4" key="1">
    <citation type="submission" date="2016-10" db="EMBL/GenBank/DDBJ databases">
        <title>Draft genome sequence of Methylobacterium extorquens CP3, a seed endophyte of Crotalaria pumila with plant growth-promoting and metal tolerance properties.</title>
        <authorList>
            <person name="Sanchez-Lopez A.S."/>
            <person name="Van Hamme J.D."/>
            <person name="Thijs S."/>
            <person name="Mcammond B.M."/>
            <person name="Stevens V."/>
            <person name="Gonzalez-Chavez M.D.C."/>
            <person name="Vangronsveld J."/>
        </authorList>
    </citation>
    <scope>NUCLEOTIDE SEQUENCE [LARGE SCALE GENOMIC DNA]</scope>
    <source>
        <strain evidence="3 4">CP3</strain>
    </source>
</reference>
<dbReference type="Proteomes" id="UP000180215">
    <property type="component" value="Unassembled WGS sequence"/>
</dbReference>
<evidence type="ECO:0000256" key="1">
    <source>
        <dbReference type="SAM" id="MobiDB-lite"/>
    </source>
</evidence>
<evidence type="ECO:0000259" key="2">
    <source>
        <dbReference type="SMART" id="SM00953"/>
    </source>
</evidence>
<dbReference type="SMART" id="SM00953">
    <property type="entry name" value="RES"/>
    <property type="match status" value="1"/>
</dbReference>
<feature type="domain" description="RES" evidence="2">
    <location>
        <begin position="172"/>
        <end position="327"/>
    </location>
</feature>
<dbReference type="InterPro" id="IPR014914">
    <property type="entry name" value="RES_dom"/>
</dbReference>
<dbReference type="EMBL" id="MNAO01000053">
    <property type="protein sequence ID" value="OHV17224.1"/>
    <property type="molecule type" value="Genomic_DNA"/>
</dbReference>
<sequence length="354" mass="41140">MEVDQWFREHYVPGEYEYSVGSDDRASHEQRGEPYPDIMGEELGCDENVVRALDEHLPDASHRDIAQGDESFYDDTRLYEAIASVERRDRAEFEEYWFENRISFEWQDFCEAATHKRRFFGLKETLDRLFGDPQEYEIGEFSPIRTLPVGQKIYRARLLDDPKLSETVRKAPAAELGAPPRDRTRPGRMNVEFIPGFYAAFSPETAVAEIRPGIGEVVAIGEFELLTPLRVFDFTVFARMKGDDWRVASEHTRYEFVSKMEGEISKPILPNDKHREYIPTQIVAEYLGEYFGCEAVIYRSSMIKEHDKESRNIVMLNKGIAFEGEAASSLMFKSYKTKNVRNISYYLEDDIPFF</sequence>
<feature type="region of interest" description="Disordered" evidence="1">
    <location>
        <begin position="18"/>
        <end position="37"/>
    </location>
</feature>